<keyword evidence="3 6" id="KW-0479">Metal-binding</keyword>
<dbReference type="InterPro" id="IPR036909">
    <property type="entry name" value="Cyt_c-like_dom_sf"/>
</dbReference>
<evidence type="ECO:0000313" key="9">
    <source>
        <dbReference type="EMBL" id="MEJ8812425.1"/>
    </source>
</evidence>
<dbReference type="PRINTS" id="PR00604">
    <property type="entry name" value="CYTCHRMECIAB"/>
</dbReference>
<evidence type="ECO:0000256" key="7">
    <source>
        <dbReference type="SAM" id="SignalP"/>
    </source>
</evidence>
<gene>
    <name evidence="9" type="ORF">WKW77_15175</name>
</gene>
<sequence>MKARSLAVAVALTAGATVPAFAAPDVTRGEQLYVRCIACHALATDRVGPRHCGLFGRHAGSIPGYPYSDAMKNSRIVWNDKSLDRFLSNPPATVPGTTMTYAGIDDPGERADLIAFLRQAGEGPPCGH</sequence>
<evidence type="ECO:0000256" key="2">
    <source>
        <dbReference type="ARBA" id="ARBA00022617"/>
    </source>
</evidence>
<reference evidence="9 10" key="1">
    <citation type="submission" date="2024-03" db="EMBL/GenBank/DDBJ databases">
        <title>Novel species of the genus Variovorax.</title>
        <authorList>
            <person name="Liu Q."/>
            <person name="Xin Y.-H."/>
        </authorList>
    </citation>
    <scope>NUCLEOTIDE SEQUENCE [LARGE SCALE GENOMIC DNA]</scope>
    <source>
        <strain evidence="9 10">KACC 18899</strain>
    </source>
</reference>
<evidence type="ECO:0000256" key="1">
    <source>
        <dbReference type="ARBA" id="ARBA00022448"/>
    </source>
</evidence>
<dbReference type="RefSeq" id="WP_340357687.1">
    <property type="nucleotide sequence ID" value="NZ_JBBKZU010000006.1"/>
</dbReference>
<dbReference type="Proteomes" id="UP001365846">
    <property type="component" value="Unassembled WGS sequence"/>
</dbReference>
<dbReference type="Gene3D" id="1.10.760.10">
    <property type="entry name" value="Cytochrome c-like domain"/>
    <property type="match status" value="1"/>
</dbReference>
<feature type="chain" id="PRO_5045923278" evidence="7">
    <location>
        <begin position="23"/>
        <end position="128"/>
    </location>
</feature>
<dbReference type="Pfam" id="PF00034">
    <property type="entry name" value="Cytochrom_C"/>
    <property type="match status" value="1"/>
</dbReference>
<organism evidence="9 10">
    <name type="scientific">Variovorax ureilyticus</name>
    <dbReference type="NCBI Taxonomy" id="1836198"/>
    <lineage>
        <taxon>Bacteria</taxon>
        <taxon>Pseudomonadati</taxon>
        <taxon>Pseudomonadota</taxon>
        <taxon>Betaproteobacteria</taxon>
        <taxon>Burkholderiales</taxon>
        <taxon>Comamonadaceae</taxon>
        <taxon>Variovorax</taxon>
    </lineage>
</organism>
<dbReference type="SUPFAM" id="SSF46626">
    <property type="entry name" value="Cytochrome c"/>
    <property type="match status" value="1"/>
</dbReference>
<evidence type="ECO:0000313" key="10">
    <source>
        <dbReference type="Proteomes" id="UP001365846"/>
    </source>
</evidence>
<keyword evidence="2 6" id="KW-0349">Heme</keyword>
<dbReference type="EMBL" id="JBBKZU010000006">
    <property type="protein sequence ID" value="MEJ8812425.1"/>
    <property type="molecule type" value="Genomic_DNA"/>
</dbReference>
<keyword evidence="4" id="KW-0249">Electron transport</keyword>
<dbReference type="PANTHER" id="PTHR11961">
    <property type="entry name" value="CYTOCHROME C"/>
    <property type="match status" value="1"/>
</dbReference>
<evidence type="ECO:0000256" key="4">
    <source>
        <dbReference type="ARBA" id="ARBA00022982"/>
    </source>
</evidence>
<keyword evidence="7" id="KW-0732">Signal</keyword>
<evidence type="ECO:0000259" key="8">
    <source>
        <dbReference type="PROSITE" id="PS51007"/>
    </source>
</evidence>
<evidence type="ECO:0000256" key="6">
    <source>
        <dbReference type="PROSITE-ProRule" id="PRU00433"/>
    </source>
</evidence>
<protein>
    <submittedName>
        <fullName evidence="9">Cytochrome c family protein</fullName>
    </submittedName>
</protein>
<dbReference type="InterPro" id="IPR009056">
    <property type="entry name" value="Cyt_c-like_dom"/>
</dbReference>
<keyword evidence="10" id="KW-1185">Reference proteome</keyword>
<dbReference type="InterPro" id="IPR002327">
    <property type="entry name" value="Cyt_c_1A/1B"/>
</dbReference>
<name>A0ABU8VFV0_9BURK</name>
<comment type="caution">
    <text evidence="9">The sequence shown here is derived from an EMBL/GenBank/DDBJ whole genome shotgun (WGS) entry which is preliminary data.</text>
</comment>
<dbReference type="PROSITE" id="PS51007">
    <property type="entry name" value="CYTC"/>
    <property type="match status" value="1"/>
</dbReference>
<proteinExistence type="predicted"/>
<keyword evidence="1" id="KW-0813">Transport</keyword>
<feature type="domain" description="Cytochrome c" evidence="8">
    <location>
        <begin position="24"/>
        <end position="121"/>
    </location>
</feature>
<evidence type="ECO:0000256" key="3">
    <source>
        <dbReference type="ARBA" id="ARBA00022723"/>
    </source>
</evidence>
<evidence type="ECO:0000256" key="5">
    <source>
        <dbReference type="ARBA" id="ARBA00023004"/>
    </source>
</evidence>
<accession>A0ABU8VFV0</accession>
<feature type="signal peptide" evidence="7">
    <location>
        <begin position="1"/>
        <end position="22"/>
    </location>
</feature>
<keyword evidence="5 6" id="KW-0408">Iron</keyword>